<feature type="region of interest" description="Disordered" evidence="1">
    <location>
        <begin position="1"/>
        <end position="32"/>
    </location>
</feature>
<dbReference type="PROSITE" id="PS50181">
    <property type="entry name" value="FBOX"/>
    <property type="match status" value="1"/>
</dbReference>
<comment type="caution">
    <text evidence="3">The sequence shown here is derived from an EMBL/GenBank/DDBJ whole genome shotgun (WGS) entry which is preliminary data.</text>
</comment>
<reference evidence="3" key="1">
    <citation type="submission" date="2023-03" db="EMBL/GenBank/DDBJ databases">
        <title>Massive genome expansion in bonnet fungi (Mycena s.s.) driven by repeated elements and novel gene families across ecological guilds.</title>
        <authorList>
            <consortium name="Lawrence Berkeley National Laboratory"/>
            <person name="Harder C.B."/>
            <person name="Miyauchi S."/>
            <person name="Viragh M."/>
            <person name="Kuo A."/>
            <person name="Thoen E."/>
            <person name="Andreopoulos B."/>
            <person name="Lu D."/>
            <person name="Skrede I."/>
            <person name="Drula E."/>
            <person name="Henrissat B."/>
            <person name="Morin E."/>
            <person name="Kohler A."/>
            <person name="Barry K."/>
            <person name="LaButti K."/>
            <person name="Morin E."/>
            <person name="Salamov A."/>
            <person name="Lipzen A."/>
            <person name="Mereny Z."/>
            <person name="Hegedus B."/>
            <person name="Baldrian P."/>
            <person name="Stursova M."/>
            <person name="Weitz H."/>
            <person name="Taylor A."/>
            <person name="Grigoriev I.V."/>
            <person name="Nagy L.G."/>
            <person name="Martin F."/>
            <person name="Kauserud H."/>
        </authorList>
    </citation>
    <scope>NUCLEOTIDE SEQUENCE</scope>
    <source>
        <strain evidence="3">CBHHK067</strain>
    </source>
</reference>
<dbReference type="SUPFAM" id="SSF81383">
    <property type="entry name" value="F-box domain"/>
    <property type="match status" value="1"/>
</dbReference>
<evidence type="ECO:0000313" key="3">
    <source>
        <dbReference type="EMBL" id="KAJ7657980.1"/>
    </source>
</evidence>
<dbReference type="AlphaFoldDB" id="A0AAD7CQB4"/>
<evidence type="ECO:0000256" key="1">
    <source>
        <dbReference type="SAM" id="MobiDB-lite"/>
    </source>
</evidence>
<feature type="region of interest" description="Disordered" evidence="1">
    <location>
        <begin position="533"/>
        <end position="593"/>
    </location>
</feature>
<sequence length="821" mass="90471">MDAESSTARRPTKKRKSDTAPSAASAPKRARTSKKGRLAGLLDISLDVVFEIFGNLQPLDLLRLSRTSKEFRRLLMHRSSVTIWRSSLNNVPNLPPCAPGMTEPQWASLVFDATCHICQKIARKVDWGLFIRICNKCAKQHLDTQFRPLESVDMASLLNIIPTRSDPMKPYNRVYLRQALTDIRVKYNAIQDSEEQKKFVEDRKELVKSLEEHTALCETWSESVAENRSTELADLKEERYTAIIAKLTALGWGTELDSMLPSDSLKSHKLVKQPNVLTERTWKTIKPEMLNYMQQMKAKRLAREHAALVVERRAIATKVLRTFKRSQLPWTDIMPGAADFCDFPEIKTVLKQPAEVEVDEHSFESMLPAFPGMIATWREEAVKQLVLTRKRGCKEDAQEDDDEIKTRLKLATSVFKCNSCGDDDGDSYFGDIQSFDDGFGLGVRCRPLYWPRVLAHRCLTRAPDYAMLLMFMDGARDVPWRASILSVDTRVAGIVKKIVEACGMDAATTTVDDLDAADPRLACHVCAQRKPAASGSRASPAASGSRASPAASGSRASPAASAEPAPAADTEADTDAEAEAEAEAAQEEGPATVKAFSWRNAVRHEGEAHWRRPTAWQMLGDEDAAAARAAEAEVMAEKRKGKAKISLQDVVDNAASEAASEASGNMDEAEDGSSGVEAEKGGDAPMPLPDAEVDAPSPSGILPSELPEVVWSCAHCLDGPAEKPPMALEGMLRHLAVRHDILAPALLNEDYYRTLAAPEVYSKAHFPAPALTVSMPPCPPLPSPPPRARSYMDPFMMHPYDDSDDSGEGYDSFDDMMMGLW</sequence>
<dbReference type="Pfam" id="PF00646">
    <property type="entry name" value="F-box"/>
    <property type="match status" value="1"/>
</dbReference>
<gene>
    <name evidence="3" type="ORF">B0H17DRAFT_1097534</name>
</gene>
<feature type="domain" description="F-box" evidence="2">
    <location>
        <begin position="38"/>
        <end position="87"/>
    </location>
</feature>
<feature type="compositionally biased region" description="Acidic residues" evidence="1">
    <location>
        <begin position="570"/>
        <end position="586"/>
    </location>
</feature>
<feature type="region of interest" description="Disordered" evidence="1">
    <location>
        <begin position="656"/>
        <end position="696"/>
    </location>
</feature>
<dbReference type="Proteomes" id="UP001221757">
    <property type="component" value="Unassembled WGS sequence"/>
</dbReference>
<dbReference type="InterPro" id="IPR036047">
    <property type="entry name" value="F-box-like_dom_sf"/>
</dbReference>
<dbReference type="InterPro" id="IPR001810">
    <property type="entry name" value="F-box_dom"/>
</dbReference>
<accession>A0AAD7CQB4</accession>
<protein>
    <recommendedName>
        <fullName evidence="2">F-box domain-containing protein</fullName>
    </recommendedName>
</protein>
<evidence type="ECO:0000313" key="4">
    <source>
        <dbReference type="Proteomes" id="UP001221757"/>
    </source>
</evidence>
<proteinExistence type="predicted"/>
<evidence type="ECO:0000259" key="2">
    <source>
        <dbReference type="PROSITE" id="PS50181"/>
    </source>
</evidence>
<keyword evidence="4" id="KW-1185">Reference proteome</keyword>
<feature type="compositionally biased region" description="Low complexity" evidence="1">
    <location>
        <begin position="533"/>
        <end position="569"/>
    </location>
</feature>
<dbReference type="CDD" id="cd09917">
    <property type="entry name" value="F-box_SF"/>
    <property type="match status" value="1"/>
</dbReference>
<dbReference type="EMBL" id="JARKIE010000285">
    <property type="protein sequence ID" value="KAJ7657980.1"/>
    <property type="molecule type" value="Genomic_DNA"/>
</dbReference>
<name>A0AAD7CQB4_MYCRO</name>
<dbReference type="SMART" id="SM00256">
    <property type="entry name" value="FBOX"/>
    <property type="match status" value="1"/>
</dbReference>
<organism evidence="3 4">
    <name type="scientific">Mycena rosella</name>
    <name type="common">Pink bonnet</name>
    <name type="synonym">Agaricus rosellus</name>
    <dbReference type="NCBI Taxonomy" id="1033263"/>
    <lineage>
        <taxon>Eukaryota</taxon>
        <taxon>Fungi</taxon>
        <taxon>Dikarya</taxon>
        <taxon>Basidiomycota</taxon>
        <taxon>Agaricomycotina</taxon>
        <taxon>Agaricomycetes</taxon>
        <taxon>Agaricomycetidae</taxon>
        <taxon>Agaricales</taxon>
        <taxon>Marasmiineae</taxon>
        <taxon>Mycenaceae</taxon>
        <taxon>Mycena</taxon>
    </lineage>
</organism>